<feature type="transmembrane region" description="Helical" evidence="1">
    <location>
        <begin position="197"/>
        <end position="221"/>
    </location>
</feature>
<comment type="caution">
    <text evidence="3">The sequence shown here is derived from an EMBL/GenBank/DDBJ whole genome shotgun (WGS) entry which is preliminary data.</text>
</comment>
<reference evidence="3 4" key="1">
    <citation type="submission" date="2024-09" db="EMBL/GenBank/DDBJ databases">
        <title>Draft genome sequence of multifaceted antimicrobials producing Streptomyces sp. strain FH1.</title>
        <authorList>
            <person name="Hassan F."/>
            <person name="Ali H."/>
            <person name="Hassan N."/>
            <person name="Nawaz A."/>
        </authorList>
    </citation>
    <scope>NUCLEOTIDE SEQUENCE [LARGE SCALE GENOMIC DNA]</scope>
    <source>
        <strain evidence="3 4">FH1</strain>
    </source>
</reference>
<accession>A0ABV4ZQE8</accession>
<gene>
    <name evidence="3" type="ORF">ACE11A_18595</name>
</gene>
<evidence type="ECO:0000259" key="2">
    <source>
        <dbReference type="Pfam" id="PF23866"/>
    </source>
</evidence>
<feature type="transmembrane region" description="Helical" evidence="1">
    <location>
        <begin position="228"/>
        <end position="248"/>
    </location>
</feature>
<sequence length="411" mass="44033">MRIATVLRTSVITWVALPTLALNLLAGASNDVPPEYRTDYAPAVAVDSFRFLVFVAAVTAGCGAWEAGKLHKAGVWHLGAWRTRSRIAAEALMPVVVAGVLLMTASVVQQHFLASVWPNLASFPSIVVAVILPVPYAVFGFAVGCFVRSRLVSAPLVLVGVWFWVGFAGNSSIEVPSMVWTRHVTAYAMGTPDLSQVVSPVALAVPLVFTGALAGAGLLLWGVRRRVVGVLTAAAVALGGSGVSWAAAKDWDYRTPMVASGMEEVCSLQDSPVVCVPELYADRLPVVDQVVRQAVIRLEASGVPRPRKVTHESMTSGKEPDLWSVWFVSHTDEEDLLRNAALAAVPEANLLCLPYEEAAVLQSWLLLTAGIDAERHGTDPAMQAAGDLMRRPIEDQRAWFQGTMTAADCAR</sequence>
<name>A0ABV4ZQE8_9ACTN</name>
<evidence type="ECO:0000313" key="4">
    <source>
        <dbReference type="Proteomes" id="UP001577267"/>
    </source>
</evidence>
<keyword evidence="1" id="KW-1133">Transmembrane helix</keyword>
<feature type="transmembrane region" description="Helical" evidence="1">
    <location>
        <begin position="87"/>
        <end position="108"/>
    </location>
</feature>
<protein>
    <recommendedName>
        <fullName evidence="2">DUF7224 domain-containing protein</fullName>
    </recommendedName>
</protein>
<feature type="domain" description="DUF7224" evidence="2">
    <location>
        <begin position="274"/>
        <end position="406"/>
    </location>
</feature>
<keyword evidence="4" id="KW-1185">Reference proteome</keyword>
<keyword evidence="1" id="KW-0812">Transmembrane</keyword>
<keyword evidence="1" id="KW-0472">Membrane</keyword>
<dbReference type="Pfam" id="PF23866">
    <property type="entry name" value="DUF7224"/>
    <property type="match status" value="1"/>
</dbReference>
<dbReference type="InterPro" id="IPR055648">
    <property type="entry name" value="DUF7224"/>
</dbReference>
<evidence type="ECO:0000313" key="3">
    <source>
        <dbReference type="EMBL" id="MFB4196352.1"/>
    </source>
</evidence>
<proteinExistence type="predicted"/>
<evidence type="ECO:0000256" key="1">
    <source>
        <dbReference type="SAM" id="Phobius"/>
    </source>
</evidence>
<feature type="transmembrane region" description="Helical" evidence="1">
    <location>
        <begin position="154"/>
        <end position="173"/>
    </location>
</feature>
<dbReference type="EMBL" id="JBHGBT010000017">
    <property type="protein sequence ID" value="MFB4196352.1"/>
    <property type="molecule type" value="Genomic_DNA"/>
</dbReference>
<dbReference type="Proteomes" id="UP001577267">
    <property type="component" value="Unassembled WGS sequence"/>
</dbReference>
<organism evidence="3 4">
    <name type="scientific">Streptomyces carpaticus</name>
    <dbReference type="NCBI Taxonomy" id="285558"/>
    <lineage>
        <taxon>Bacteria</taxon>
        <taxon>Bacillati</taxon>
        <taxon>Actinomycetota</taxon>
        <taxon>Actinomycetes</taxon>
        <taxon>Kitasatosporales</taxon>
        <taxon>Streptomycetaceae</taxon>
        <taxon>Streptomyces</taxon>
    </lineage>
</organism>
<dbReference type="RefSeq" id="WP_375064216.1">
    <property type="nucleotide sequence ID" value="NZ_JBHGBT010000017.1"/>
</dbReference>
<feature type="transmembrane region" description="Helical" evidence="1">
    <location>
        <begin position="51"/>
        <end position="67"/>
    </location>
</feature>
<feature type="transmembrane region" description="Helical" evidence="1">
    <location>
        <begin position="120"/>
        <end position="147"/>
    </location>
</feature>